<dbReference type="AlphaFoldDB" id="A0A1F6V523"/>
<sequence length="145" mass="16149">MRRPQRSRQCELREQPSFALVFPEIRVTRAIRAALEQFANNLCVHAGVLAHIERTKVKSEHLGGTTQIAQPPVRDARGAMRFERLGDHIQIANEVCTSGVGRRVAECLARSMVVAERAGGSGEPRVNAGERAAIRLVFTVRRKIR</sequence>
<evidence type="ECO:0000313" key="2">
    <source>
        <dbReference type="Proteomes" id="UP000179076"/>
    </source>
</evidence>
<reference evidence="1 2" key="1">
    <citation type="journal article" date="2016" name="Nat. Commun.">
        <title>Thousands of microbial genomes shed light on interconnected biogeochemical processes in an aquifer system.</title>
        <authorList>
            <person name="Anantharaman K."/>
            <person name="Brown C.T."/>
            <person name="Hug L.A."/>
            <person name="Sharon I."/>
            <person name="Castelle C.J."/>
            <person name="Probst A.J."/>
            <person name="Thomas B.C."/>
            <person name="Singh A."/>
            <person name="Wilkins M.J."/>
            <person name="Karaoz U."/>
            <person name="Brodie E.L."/>
            <person name="Williams K.H."/>
            <person name="Hubbard S.S."/>
            <person name="Banfield J.F."/>
        </authorList>
    </citation>
    <scope>NUCLEOTIDE SEQUENCE [LARGE SCALE GENOMIC DNA]</scope>
</reference>
<proteinExistence type="predicted"/>
<dbReference type="EMBL" id="MFSP01000117">
    <property type="protein sequence ID" value="OGI64871.1"/>
    <property type="molecule type" value="Genomic_DNA"/>
</dbReference>
<protein>
    <submittedName>
        <fullName evidence="1">Uncharacterized protein</fullName>
    </submittedName>
</protein>
<organism evidence="1 2">
    <name type="scientific">Candidatus Muproteobacteria bacterium RBG_16_60_9</name>
    <dbReference type="NCBI Taxonomy" id="1817755"/>
    <lineage>
        <taxon>Bacteria</taxon>
        <taxon>Pseudomonadati</taxon>
        <taxon>Pseudomonadota</taxon>
        <taxon>Candidatus Muproteobacteria</taxon>
    </lineage>
</organism>
<name>A0A1F6V523_9PROT</name>
<comment type="caution">
    <text evidence="1">The sequence shown here is derived from an EMBL/GenBank/DDBJ whole genome shotgun (WGS) entry which is preliminary data.</text>
</comment>
<accession>A0A1F6V523</accession>
<dbReference type="Proteomes" id="UP000179076">
    <property type="component" value="Unassembled WGS sequence"/>
</dbReference>
<dbReference type="AntiFam" id="ANF00138">
    <property type="entry name" value="Shadow ORF (opposite ppc)"/>
</dbReference>
<gene>
    <name evidence="1" type="ORF">A2W18_13555</name>
</gene>
<evidence type="ECO:0000313" key="1">
    <source>
        <dbReference type="EMBL" id="OGI64871.1"/>
    </source>
</evidence>